<dbReference type="Gene3D" id="3.40.630.30">
    <property type="match status" value="1"/>
</dbReference>
<accession>A0A1H1QH27</accession>
<dbReference type="Pfam" id="PF13302">
    <property type="entry name" value="Acetyltransf_3"/>
    <property type="match status" value="1"/>
</dbReference>
<name>A0A1H1QH27_9ACTN</name>
<sequence>MSGSGSWGAPVTLRGERLELTPLRLSDTVAFLAALGTAEESAEVTAHLSYRVPDLAAARRVVATLLTTPGQQPFAQRLVGTGELVGTTSCYEVDPVRRSLAIGNTWLARRHWRTGLNTESKLLLLEHAFSTLRAERVVWHTDIRNTRSQAAIERLGAEREGVLRHHRTRPDGSWRDTVQFAMIAAEWPDARARLRTALAAAR</sequence>
<reference evidence="2 3" key="1">
    <citation type="submission" date="2016-10" db="EMBL/GenBank/DDBJ databases">
        <authorList>
            <person name="de Groot N.N."/>
        </authorList>
    </citation>
    <scope>NUCLEOTIDE SEQUENCE [LARGE SCALE GENOMIC DNA]</scope>
    <source>
        <strain evidence="2 3">DSM 21741</strain>
    </source>
</reference>
<dbReference type="EMBL" id="LT629749">
    <property type="protein sequence ID" value="SDS22617.1"/>
    <property type="molecule type" value="Genomic_DNA"/>
</dbReference>
<organism evidence="2 3">
    <name type="scientific">Friedmanniella luteola</name>
    <dbReference type="NCBI Taxonomy" id="546871"/>
    <lineage>
        <taxon>Bacteria</taxon>
        <taxon>Bacillati</taxon>
        <taxon>Actinomycetota</taxon>
        <taxon>Actinomycetes</taxon>
        <taxon>Propionibacteriales</taxon>
        <taxon>Nocardioidaceae</taxon>
        <taxon>Friedmanniella</taxon>
    </lineage>
</organism>
<dbReference type="Proteomes" id="UP000199092">
    <property type="component" value="Chromosome I"/>
</dbReference>
<keyword evidence="3" id="KW-1185">Reference proteome</keyword>
<evidence type="ECO:0000313" key="2">
    <source>
        <dbReference type="EMBL" id="SDS22617.1"/>
    </source>
</evidence>
<evidence type="ECO:0000313" key="3">
    <source>
        <dbReference type="Proteomes" id="UP000199092"/>
    </source>
</evidence>
<dbReference type="InterPro" id="IPR000182">
    <property type="entry name" value="GNAT_dom"/>
</dbReference>
<dbReference type="OrthoDB" id="9795199at2"/>
<dbReference type="InterPro" id="IPR016181">
    <property type="entry name" value="Acyl_CoA_acyltransferase"/>
</dbReference>
<dbReference type="RefSeq" id="WP_091411297.1">
    <property type="nucleotide sequence ID" value="NZ_LT629749.1"/>
</dbReference>
<dbReference type="SUPFAM" id="SSF55729">
    <property type="entry name" value="Acyl-CoA N-acyltransferases (Nat)"/>
    <property type="match status" value="1"/>
</dbReference>
<evidence type="ECO:0000259" key="1">
    <source>
        <dbReference type="PROSITE" id="PS51186"/>
    </source>
</evidence>
<dbReference type="PANTHER" id="PTHR43610">
    <property type="entry name" value="BLL6696 PROTEIN"/>
    <property type="match status" value="1"/>
</dbReference>
<proteinExistence type="predicted"/>
<dbReference type="PROSITE" id="PS51186">
    <property type="entry name" value="GNAT"/>
    <property type="match status" value="1"/>
</dbReference>
<dbReference type="GO" id="GO:0016747">
    <property type="term" value="F:acyltransferase activity, transferring groups other than amino-acyl groups"/>
    <property type="evidence" value="ECO:0007669"/>
    <property type="project" value="InterPro"/>
</dbReference>
<protein>
    <submittedName>
        <fullName evidence="2">Protein N-acetyltransferase, RimJ/RimL family</fullName>
    </submittedName>
</protein>
<feature type="domain" description="N-acetyltransferase" evidence="1">
    <location>
        <begin position="18"/>
        <end position="179"/>
    </location>
</feature>
<dbReference type="PANTHER" id="PTHR43610:SF1">
    <property type="entry name" value="N-ACETYLTRANSFERASE DOMAIN-CONTAINING PROTEIN"/>
    <property type="match status" value="1"/>
</dbReference>
<gene>
    <name evidence="2" type="ORF">SAMN04488543_1317</name>
</gene>
<dbReference type="AlphaFoldDB" id="A0A1H1QH27"/>
<keyword evidence="2" id="KW-0808">Transferase</keyword>
<dbReference type="STRING" id="546871.SAMN04488543_1317"/>